<dbReference type="InterPro" id="IPR013656">
    <property type="entry name" value="PAS_4"/>
</dbReference>
<dbReference type="SUPFAM" id="SSF47384">
    <property type="entry name" value="Homodimeric domain of signal transducing histidine kinase"/>
    <property type="match status" value="1"/>
</dbReference>
<evidence type="ECO:0000256" key="7">
    <source>
        <dbReference type="PROSITE-ProRule" id="PRU00169"/>
    </source>
</evidence>
<dbReference type="SMART" id="SM00091">
    <property type="entry name" value="PAS"/>
    <property type="match status" value="2"/>
</dbReference>
<feature type="modified residue" description="4-aspartylphosphate" evidence="7">
    <location>
        <position position="967"/>
    </location>
</feature>
<dbReference type="FunFam" id="1.10.287.130:FF:000001">
    <property type="entry name" value="Two-component sensor histidine kinase"/>
    <property type="match status" value="1"/>
</dbReference>
<dbReference type="PANTHER" id="PTHR43047">
    <property type="entry name" value="TWO-COMPONENT HISTIDINE PROTEIN KINASE"/>
    <property type="match status" value="1"/>
</dbReference>
<dbReference type="InterPro" id="IPR005467">
    <property type="entry name" value="His_kinase_dom"/>
</dbReference>
<dbReference type="InterPro" id="IPR001789">
    <property type="entry name" value="Sig_transdc_resp-reg_receiver"/>
</dbReference>
<dbReference type="GO" id="GO:0005886">
    <property type="term" value="C:plasma membrane"/>
    <property type="evidence" value="ECO:0007669"/>
    <property type="project" value="TreeGrafter"/>
</dbReference>
<dbReference type="Pfam" id="PF13426">
    <property type="entry name" value="PAS_9"/>
    <property type="match status" value="1"/>
</dbReference>
<dbReference type="InterPro" id="IPR004358">
    <property type="entry name" value="Sig_transdc_His_kin-like_C"/>
</dbReference>
<dbReference type="Gene3D" id="3.30.450.20">
    <property type="entry name" value="PAS domain"/>
    <property type="match status" value="2"/>
</dbReference>
<proteinExistence type="predicted"/>
<dbReference type="GO" id="GO:0009927">
    <property type="term" value="F:histidine phosphotransfer kinase activity"/>
    <property type="evidence" value="ECO:0007669"/>
    <property type="project" value="TreeGrafter"/>
</dbReference>
<name>W7YSB8_9BACT</name>
<dbReference type="InterPro" id="IPR036890">
    <property type="entry name" value="HATPase_C_sf"/>
</dbReference>
<comment type="catalytic activity">
    <reaction evidence="1">
        <text>ATP + protein L-histidine = ADP + protein N-phospho-L-histidine.</text>
        <dbReference type="EC" id="2.7.13.3"/>
    </reaction>
</comment>
<dbReference type="PANTHER" id="PTHR43047:SF72">
    <property type="entry name" value="OSMOSENSING HISTIDINE PROTEIN KINASE SLN1"/>
    <property type="match status" value="1"/>
</dbReference>
<evidence type="ECO:0000256" key="4">
    <source>
        <dbReference type="ARBA" id="ARBA00022679"/>
    </source>
</evidence>
<dbReference type="InterPro" id="IPR000700">
    <property type="entry name" value="PAS-assoc_C"/>
</dbReference>
<dbReference type="CDD" id="cd00156">
    <property type="entry name" value="REC"/>
    <property type="match status" value="1"/>
</dbReference>
<reference evidence="11 12" key="1">
    <citation type="journal article" date="2014" name="Genome Announc.">
        <title>Draft Genome Sequence of Cytophaga fermentans JCM 21142T, a Facultative Anaerobe Isolated from Marine Mud.</title>
        <authorList>
            <person name="Starns D."/>
            <person name="Oshima K."/>
            <person name="Suda W."/>
            <person name="Iino T."/>
            <person name="Yuki M."/>
            <person name="Inoue J."/>
            <person name="Kitamura K."/>
            <person name="Iida T."/>
            <person name="Darby A."/>
            <person name="Hattori M."/>
            <person name="Ohkuma M."/>
        </authorList>
    </citation>
    <scope>NUCLEOTIDE SEQUENCE [LARGE SCALE GENOMIC DNA]</scope>
    <source>
        <strain evidence="11 12">JCM 21142</strain>
    </source>
</reference>
<dbReference type="Pfam" id="PF00072">
    <property type="entry name" value="Response_reg"/>
    <property type="match status" value="1"/>
</dbReference>
<dbReference type="PRINTS" id="PR00344">
    <property type="entry name" value="BCTRLSENSOR"/>
</dbReference>
<evidence type="ECO:0000259" key="9">
    <source>
        <dbReference type="PROSITE" id="PS50110"/>
    </source>
</evidence>
<evidence type="ECO:0000313" key="11">
    <source>
        <dbReference type="EMBL" id="GAF05354.1"/>
    </source>
</evidence>
<evidence type="ECO:0000256" key="5">
    <source>
        <dbReference type="ARBA" id="ARBA00022777"/>
    </source>
</evidence>
<accession>W7YSB8</accession>
<dbReference type="Gene3D" id="1.10.287.130">
    <property type="match status" value="1"/>
</dbReference>
<dbReference type="Pfam" id="PF08448">
    <property type="entry name" value="PAS_4"/>
    <property type="match status" value="1"/>
</dbReference>
<dbReference type="EMBL" id="BAMD01000081">
    <property type="protein sequence ID" value="GAF05354.1"/>
    <property type="molecule type" value="Genomic_DNA"/>
</dbReference>
<organism evidence="11 12">
    <name type="scientific">Saccharicrinis fermentans DSM 9555 = JCM 21142</name>
    <dbReference type="NCBI Taxonomy" id="869213"/>
    <lineage>
        <taxon>Bacteria</taxon>
        <taxon>Pseudomonadati</taxon>
        <taxon>Bacteroidota</taxon>
        <taxon>Bacteroidia</taxon>
        <taxon>Marinilabiliales</taxon>
        <taxon>Marinilabiliaceae</taxon>
        <taxon>Saccharicrinis</taxon>
    </lineage>
</organism>
<comment type="caution">
    <text evidence="11">The sequence shown here is derived from an EMBL/GenBank/DDBJ whole genome shotgun (WGS) entry which is preliminary data.</text>
</comment>
<dbReference type="AlphaFoldDB" id="W7YSB8"/>
<sequence>MILFNGYYRFKSCSKGMGRDNLENISGLQSLEAENKHLKSMLNRYVVSNEMVRANSFLLSQIERISNEADDFSSALVSCLECMGVHYSADRVSFFTFDDDISSYVIEQQWANSVAHECSSENLSITLEECPLDSANHGKCFGSTDFDLDISNSLKDKLNVFGIQSILFVPVSFLSYKNAFVLMESCAFKRQWYPFEVKEIEQVVLWMTKHLEVLWHKSRADSLWHLNILRNKILHQIKGNKRTKKSLNQMLKVIGKELGLRSVYFVDKSGFSNEHELSWAYSLTHEEKLLSNADLEKLNLNEEEETGLYLDAGTIEAAGIDVVSGTSFMLFNKVFVQKEYAGWLIGEFGNYIHHDFHILLQLWESIALALSEYMSQVDSEQEHNSRYAQVLDQNRDLIQEQIYLKQVLDDLSLAVLIIENDRIIYVNNSASLLLERDLEEFASLKVHDIVPAESRKIMEEAIGIVKGGRAYKGDMVVCSKSNRQVDVELVGTSLSVNSRLYYYFTIQDISVRKQNEKALKESEREFCTLAQNSPNVILRLNKGGVVEYFNPALMSHFKFLEEEEIVGNTLHEMGVLNGLMWDAWQAKVRDVFDHGEAASLEQDFGDAAQGLYLEWNLSPEKDENGRVISVLAIGRNMTSYKQAEKELVRAKERAEESDKLKSEFLANISHELRTPLNAIVGFSSLIRGNQLPPNEIDEYVDVIHKNSDSLMSLINNIIDVAKIKSGRISVVREEVLLDDLLHSIYNEFVPRIEVEHKGRVKLYYSRPEGLKVKIVTDPIRLRQVLVNLLGNAMKFTIKGFIEFGFSVENVGIRIFVKDTGIGISEAKQKVIFEPFRKGHALDEDRLYRGTGIGLAICEKLIKALGGEIGLISQRNKGAEFYFIHPVGSDQLAVPKTTLVKGVSIPLLRKRYSWNNKMMLLVDENSSAHLQMRKYIEKTGITLVSARTAAGAAKLLMNRNDIHLVLMDMAFPDSDGFELVKTIKQLNKNIPVIAHTSEAIRSAEMDMEKSGFDAFIAKPASREELLALMDQFLVEAPGKG</sequence>
<keyword evidence="4" id="KW-0808">Transferase</keyword>
<dbReference type="CDD" id="cd00082">
    <property type="entry name" value="HisKA"/>
    <property type="match status" value="1"/>
</dbReference>
<dbReference type="NCBIfam" id="TIGR00229">
    <property type="entry name" value="sensory_box"/>
    <property type="match status" value="1"/>
</dbReference>
<keyword evidence="5 11" id="KW-0418">Kinase</keyword>
<dbReference type="Pfam" id="PF02518">
    <property type="entry name" value="HATPase_c"/>
    <property type="match status" value="1"/>
</dbReference>
<keyword evidence="3 7" id="KW-0597">Phosphoprotein</keyword>
<dbReference type="GO" id="GO:0000155">
    <property type="term" value="F:phosphorelay sensor kinase activity"/>
    <property type="evidence" value="ECO:0007669"/>
    <property type="project" value="InterPro"/>
</dbReference>
<evidence type="ECO:0000259" key="8">
    <source>
        <dbReference type="PROSITE" id="PS50109"/>
    </source>
</evidence>
<dbReference type="InterPro" id="IPR000014">
    <property type="entry name" value="PAS"/>
</dbReference>
<dbReference type="SMART" id="SM00387">
    <property type="entry name" value="HATPase_c"/>
    <property type="match status" value="1"/>
</dbReference>
<dbReference type="Gene3D" id="3.30.450.40">
    <property type="match status" value="1"/>
</dbReference>
<dbReference type="SMART" id="SM00388">
    <property type="entry name" value="HisKA"/>
    <property type="match status" value="1"/>
</dbReference>
<dbReference type="RefSeq" id="WP_027473490.1">
    <property type="nucleotide sequence ID" value="NZ_BAMD01000081.1"/>
</dbReference>
<dbReference type="InterPro" id="IPR003661">
    <property type="entry name" value="HisK_dim/P_dom"/>
</dbReference>
<feature type="domain" description="Response regulatory" evidence="9">
    <location>
        <begin position="917"/>
        <end position="1032"/>
    </location>
</feature>
<dbReference type="InterPro" id="IPR003594">
    <property type="entry name" value="HATPase_dom"/>
</dbReference>
<dbReference type="Gene3D" id="3.40.50.2300">
    <property type="match status" value="1"/>
</dbReference>
<evidence type="ECO:0000256" key="3">
    <source>
        <dbReference type="ARBA" id="ARBA00022553"/>
    </source>
</evidence>
<dbReference type="Gene3D" id="3.30.565.10">
    <property type="entry name" value="Histidine kinase-like ATPase, C-terminal domain"/>
    <property type="match status" value="1"/>
</dbReference>
<protein>
    <recommendedName>
        <fullName evidence="2">histidine kinase</fullName>
        <ecNumber evidence="2">2.7.13.3</ecNumber>
    </recommendedName>
</protein>
<evidence type="ECO:0000313" key="12">
    <source>
        <dbReference type="Proteomes" id="UP000019402"/>
    </source>
</evidence>
<dbReference type="InterPro" id="IPR011006">
    <property type="entry name" value="CheY-like_superfamily"/>
</dbReference>
<dbReference type="InterPro" id="IPR029016">
    <property type="entry name" value="GAF-like_dom_sf"/>
</dbReference>
<evidence type="ECO:0000256" key="6">
    <source>
        <dbReference type="ARBA" id="ARBA00023012"/>
    </source>
</evidence>
<evidence type="ECO:0000256" key="1">
    <source>
        <dbReference type="ARBA" id="ARBA00000085"/>
    </source>
</evidence>
<dbReference type="STRING" id="869213.GCA_000517085_04225"/>
<dbReference type="PROSITE" id="PS50109">
    <property type="entry name" value="HIS_KIN"/>
    <property type="match status" value="1"/>
</dbReference>
<dbReference type="Pfam" id="PF00512">
    <property type="entry name" value="HisKA"/>
    <property type="match status" value="1"/>
</dbReference>
<dbReference type="SUPFAM" id="SSF55785">
    <property type="entry name" value="PYP-like sensor domain (PAS domain)"/>
    <property type="match status" value="2"/>
</dbReference>
<dbReference type="OrthoDB" id="9796457at2"/>
<dbReference type="SMART" id="SM00448">
    <property type="entry name" value="REC"/>
    <property type="match status" value="1"/>
</dbReference>
<dbReference type="SUPFAM" id="SSF52172">
    <property type="entry name" value="CheY-like"/>
    <property type="match status" value="1"/>
</dbReference>
<gene>
    <name evidence="11" type="ORF">JCM21142_104086</name>
</gene>
<evidence type="ECO:0000256" key="2">
    <source>
        <dbReference type="ARBA" id="ARBA00012438"/>
    </source>
</evidence>
<evidence type="ECO:0000259" key="10">
    <source>
        <dbReference type="PROSITE" id="PS50113"/>
    </source>
</evidence>
<dbReference type="PROSITE" id="PS50113">
    <property type="entry name" value="PAC"/>
    <property type="match status" value="1"/>
</dbReference>
<dbReference type="InterPro" id="IPR036097">
    <property type="entry name" value="HisK_dim/P_sf"/>
</dbReference>
<keyword evidence="6" id="KW-0902">Two-component regulatory system</keyword>
<dbReference type="eggNOG" id="COG2205">
    <property type="taxonomic scope" value="Bacteria"/>
</dbReference>
<feature type="domain" description="PAC" evidence="10">
    <location>
        <begin position="594"/>
        <end position="649"/>
    </location>
</feature>
<keyword evidence="12" id="KW-1185">Reference proteome</keyword>
<dbReference type="EC" id="2.7.13.3" evidence="2"/>
<dbReference type="Proteomes" id="UP000019402">
    <property type="component" value="Unassembled WGS sequence"/>
</dbReference>
<dbReference type="InterPro" id="IPR035965">
    <property type="entry name" value="PAS-like_dom_sf"/>
</dbReference>
<dbReference type="SUPFAM" id="SSF55874">
    <property type="entry name" value="ATPase domain of HSP90 chaperone/DNA topoisomerase II/histidine kinase"/>
    <property type="match status" value="1"/>
</dbReference>
<dbReference type="PROSITE" id="PS50110">
    <property type="entry name" value="RESPONSE_REGULATORY"/>
    <property type="match status" value="1"/>
</dbReference>
<feature type="domain" description="Histidine kinase" evidence="8">
    <location>
        <begin position="667"/>
        <end position="888"/>
    </location>
</feature>